<feature type="transmembrane region" description="Helical" evidence="6">
    <location>
        <begin position="282"/>
        <end position="302"/>
    </location>
</feature>
<dbReference type="InterPro" id="IPR003841">
    <property type="entry name" value="Na/Pi_transpt"/>
</dbReference>
<keyword evidence="4 6" id="KW-1133">Transmembrane helix</keyword>
<evidence type="ECO:0000256" key="3">
    <source>
        <dbReference type="ARBA" id="ARBA00022692"/>
    </source>
</evidence>
<keyword evidence="8" id="KW-1185">Reference proteome</keyword>
<feature type="transmembrane region" description="Helical" evidence="6">
    <location>
        <begin position="47"/>
        <end position="69"/>
    </location>
</feature>
<gene>
    <name evidence="7" type="ORF">SAMN05660859_0989</name>
</gene>
<dbReference type="PANTHER" id="PTHR10010:SF46">
    <property type="entry name" value="SODIUM-DEPENDENT PHOSPHATE TRANSPORT PROTEIN 2B"/>
    <property type="match status" value="1"/>
</dbReference>
<dbReference type="Proteomes" id="UP000198889">
    <property type="component" value="Unassembled WGS sequence"/>
</dbReference>
<dbReference type="STRING" id="177413.SAMN05660859_0989"/>
<name>A0A1G4Q6E9_9HYPH</name>
<reference evidence="8" key="1">
    <citation type="submission" date="2016-10" db="EMBL/GenBank/DDBJ databases">
        <authorList>
            <person name="Varghese N."/>
            <person name="Submissions S."/>
        </authorList>
    </citation>
    <scope>NUCLEOTIDE SEQUENCE [LARGE SCALE GENOMIC DNA]</scope>
    <source>
        <strain evidence="8">CGMCC 1.1761</strain>
    </source>
</reference>
<keyword evidence="3 6" id="KW-0812">Transmembrane</keyword>
<organism evidence="7 8">
    <name type="scientific">Ancylobacter rudongensis</name>
    <dbReference type="NCBI Taxonomy" id="177413"/>
    <lineage>
        <taxon>Bacteria</taxon>
        <taxon>Pseudomonadati</taxon>
        <taxon>Pseudomonadota</taxon>
        <taxon>Alphaproteobacteria</taxon>
        <taxon>Hyphomicrobiales</taxon>
        <taxon>Xanthobacteraceae</taxon>
        <taxon>Ancylobacter</taxon>
    </lineage>
</organism>
<evidence type="ECO:0000256" key="6">
    <source>
        <dbReference type="SAM" id="Phobius"/>
    </source>
</evidence>
<evidence type="ECO:0000256" key="4">
    <source>
        <dbReference type="ARBA" id="ARBA00022989"/>
    </source>
</evidence>
<proteinExistence type="predicted"/>
<dbReference type="AlphaFoldDB" id="A0A1G4Q6E9"/>
<evidence type="ECO:0000256" key="5">
    <source>
        <dbReference type="ARBA" id="ARBA00023136"/>
    </source>
</evidence>
<dbReference type="GO" id="GO:0044341">
    <property type="term" value="P:sodium-dependent phosphate transport"/>
    <property type="evidence" value="ECO:0007669"/>
    <property type="project" value="InterPro"/>
</dbReference>
<feature type="transmembrane region" description="Helical" evidence="6">
    <location>
        <begin position="132"/>
        <end position="154"/>
    </location>
</feature>
<accession>A0A1G4Q6E9</accession>
<feature type="transmembrane region" description="Helical" evidence="6">
    <location>
        <begin position="239"/>
        <end position="262"/>
    </location>
</feature>
<dbReference type="EMBL" id="FMTP01000001">
    <property type="protein sequence ID" value="SCW40057.1"/>
    <property type="molecule type" value="Genomic_DNA"/>
</dbReference>
<dbReference type="RefSeq" id="WP_091436578.1">
    <property type="nucleotide sequence ID" value="NZ_FMTP01000001.1"/>
</dbReference>
<comment type="subcellular location">
    <subcellularLocation>
        <location evidence="1">Cell membrane</location>
        <topology evidence="1">Multi-pass membrane protein</topology>
    </subcellularLocation>
</comment>
<feature type="transmembrane region" description="Helical" evidence="6">
    <location>
        <begin position="6"/>
        <end position="26"/>
    </location>
</feature>
<sequence length="531" mass="55408">MATIALMFSGLGLFFIGVRGLSANLVPLVGRRARAAFARALRGNVSAALSGTLAGMITQSSTAVSWIVVSFVRGNVLTDGPALLAPSWSNVGTSLLPLIVAVDTSTAAGLVIGVVGFMTYFRLARGDRMRNVLEAALGAGLLLFGMHLVSVAVGPMREALLGHPWWEQAVENPWLLALIGAGFSVAAQSSSVAAALAVAAVGGGLLDFSTALPLIAGANAAGVINNAVLIPGETRPGRVVFALQVVQKGAGSLLLVALALVLAWRPDLAAALFDPGQGDVGAALALIFLGAQIGGALISALLEPPTRRIVARLLPMNAVETLSQPAFLLREALGDTEAALDLSMREVARLSGRLPQMIEHVREEGDPAAPSAAVLRAAGATLTETTRAYLASLLDAPLARDQVAVALLLDDAANNAGALHEALADYAQEAAHVRAVPTAQRLNEALHLLLSAVADHADSLGAEEPELVLALLGHRDRLMEDLRQRLSSQSELTAEEQNALFRMTVLFERIVWLARRLVNGLTQVQRAQRAA</sequence>
<dbReference type="PANTHER" id="PTHR10010">
    <property type="entry name" value="SOLUTE CARRIER FAMILY 34 SODIUM PHOSPHATE , MEMBER 2-RELATED"/>
    <property type="match status" value="1"/>
</dbReference>
<evidence type="ECO:0000256" key="1">
    <source>
        <dbReference type="ARBA" id="ARBA00004651"/>
    </source>
</evidence>
<keyword evidence="2" id="KW-1003">Cell membrane</keyword>
<evidence type="ECO:0000313" key="8">
    <source>
        <dbReference type="Proteomes" id="UP000198889"/>
    </source>
</evidence>
<evidence type="ECO:0000256" key="2">
    <source>
        <dbReference type="ARBA" id="ARBA00022475"/>
    </source>
</evidence>
<dbReference type="GO" id="GO:0005436">
    <property type="term" value="F:sodium:phosphate symporter activity"/>
    <property type="evidence" value="ECO:0007669"/>
    <property type="project" value="InterPro"/>
</dbReference>
<keyword evidence="5 6" id="KW-0472">Membrane</keyword>
<dbReference type="Pfam" id="PF02690">
    <property type="entry name" value="Na_Pi_cotrans"/>
    <property type="match status" value="1"/>
</dbReference>
<protein>
    <submittedName>
        <fullName evidence="7">Phosphate:Na+ symporter</fullName>
    </submittedName>
</protein>
<feature type="transmembrane region" description="Helical" evidence="6">
    <location>
        <begin position="95"/>
        <end position="120"/>
    </location>
</feature>
<evidence type="ECO:0000313" key="7">
    <source>
        <dbReference type="EMBL" id="SCW40057.1"/>
    </source>
</evidence>
<dbReference type="GO" id="GO:0005886">
    <property type="term" value="C:plasma membrane"/>
    <property type="evidence" value="ECO:0007669"/>
    <property type="project" value="UniProtKB-SubCell"/>
</dbReference>